<gene>
    <name evidence="1" type="ORF">GCM10018980_16190</name>
</gene>
<proteinExistence type="predicted"/>
<organism evidence="1 2">
    <name type="scientific">Streptomyces capoamus</name>
    <dbReference type="NCBI Taxonomy" id="68183"/>
    <lineage>
        <taxon>Bacteria</taxon>
        <taxon>Bacillati</taxon>
        <taxon>Actinomycetota</taxon>
        <taxon>Actinomycetes</taxon>
        <taxon>Kitasatosporales</taxon>
        <taxon>Streptomycetaceae</taxon>
        <taxon>Streptomyces</taxon>
    </lineage>
</organism>
<accession>A0A919C4H4</accession>
<name>A0A919C4H4_9ACTN</name>
<sequence>MSDAPAGESRPEETATAEVPALLLRMIPESADSIAELYDRPAETVVRAEDTWKRLYRLLAECFSTPVLMPELESGTPDTELLGRCWDFVERLVAHPSELVSGAISFEVLEQLLNAEGLVEAAWPHMRDRTRRATLRMLDGYDVRLAGINRR</sequence>
<dbReference type="AlphaFoldDB" id="A0A919C4H4"/>
<evidence type="ECO:0000313" key="2">
    <source>
        <dbReference type="Proteomes" id="UP000619355"/>
    </source>
</evidence>
<comment type="caution">
    <text evidence="1">The sequence shown here is derived from an EMBL/GenBank/DDBJ whole genome shotgun (WGS) entry which is preliminary data.</text>
</comment>
<dbReference type="EMBL" id="BNBF01000003">
    <property type="protein sequence ID" value="GHG41233.1"/>
    <property type="molecule type" value="Genomic_DNA"/>
</dbReference>
<keyword evidence="2" id="KW-1185">Reference proteome</keyword>
<reference evidence="2" key="1">
    <citation type="journal article" date="2019" name="Int. J. Syst. Evol. Microbiol.">
        <title>The Global Catalogue of Microorganisms (GCM) 10K type strain sequencing project: providing services to taxonomists for standard genome sequencing and annotation.</title>
        <authorList>
            <consortium name="The Broad Institute Genomics Platform"/>
            <consortium name="The Broad Institute Genome Sequencing Center for Infectious Disease"/>
            <person name="Wu L."/>
            <person name="Ma J."/>
        </authorList>
    </citation>
    <scope>NUCLEOTIDE SEQUENCE [LARGE SCALE GENOMIC DNA]</scope>
    <source>
        <strain evidence="2">JCM 4253</strain>
    </source>
</reference>
<dbReference type="Proteomes" id="UP000619355">
    <property type="component" value="Unassembled WGS sequence"/>
</dbReference>
<evidence type="ECO:0000313" key="1">
    <source>
        <dbReference type="EMBL" id="GHG41233.1"/>
    </source>
</evidence>
<dbReference type="RefSeq" id="WP_189979635.1">
    <property type="nucleotide sequence ID" value="NZ_BNBF01000003.1"/>
</dbReference>
<protein>
    <submittedName>
        <fullName evidence="1">Uncharacterized protein</fullName>
    </submittedName>
</protein>